<proteinExistence type="predicted"/>
<organism evidence="1 2">
    <name type="scientific">Ancylostoma ceylanicum</name>
    <dbReference type="NCBI Taxonomy" id="53326"/>
    <lineage>
        <taxon>Eukaryota</taxon>
        <taxon>Metazoa</taxon>
        <taxon>Ecdysozoa</taxon>
        <taxon>Nematoda</taxon>
        <taxon>Chromadorea</taxon>
        <taxon>Rhabditida</taxon>
        <taxon>Rhabditina</taxon>
        <taxon>Rhabditomorpha</taxon>
        <taxon>Strongyloidea</taxon>
        <taxon>Ancylostomatidae</taxon>
        <taxon>Ancylostomatinae</taxon>
        <taxon>Ancylostoma</taxon>
    </lineage>
</organism>
<protein>
    <submittedName>
        <fullName evidence="1">Uncharacterized protein</fullName>
    </submittedName>
</protein>
<gene>
    <name evidence="1" type="primary">Acey_s0131.g1580</name>
    <name evidence="1" type="ORF">Y032_0131g1580</name>
</gene>
<keyword evidence="2" id="KW-1185">Reference proteome</keyword>
<name>A0A016T6Y6_9BILA</name>
<dbReference type="AlphaFoldDB" id="A0A016T6Y6"/>
<accession>A0A016T6Y6</accession>
<reference evidence="2" key="1">
    <citation type="journal article" date="2015" name="Nat. Genet.">
        <title>The genome and transcriptome of the zoonotic hookworm Ancylostoma ceylanicum identify infection-specific gene families.</title>
        <authorList>
            <person name="Schwarz E.M."/>
            <person name="Hu Y."/>
            <person name="Antoshechkin I."/>
            <person name="Miller M.M."/>
            <person name="Sternberg P.W."/>
            <person name="Aroian R.V."/>
        </authorList>
    </citation>
    <scope>NUCLEOTIDE SEQUENCE</scope>
    <source>
        <strain evidence="2">HY135</strain>
    </source>
</reference>
<evidence type="ECO:0000313" key="1">
    <source>
        <dbReference type="EMBL" id="EYB98369.1"/>
    </source>
</evidence>
<comment type="caution">
    <text evidence="1">The sequence shown here is derived from an EMBL/GenBank/DDBJ whole genome shotgun (WGS) entry which is preliminary data.</text>
</comment>
<sequence>MRAIATSHCLPSIQNDESAQAVEAATFASSPRHHIYSAYHFSSLCFCYQPMIRVRRGPLGRTRRFGYTVDDLASWQSFIS</sequence>
<evidence type="ECO:0000313" key="2">
    <source>
        <dbReference type="Proteomes" id="UP000024635"/>
    </source>
</evidence>
<dbReference type="Proteomes" id="UP000024635">
    <property type="component" value="Unassembled WGS sequence"/>
</dbReference>
<dbReference type="EMBL" id="JARK01001467">
    <property type="protein sequence ID" value="EYB98369.1"/>
    <property type="molecule type" value="Genomic_DNA"/>
</dbReference>